<feature type="coiled-coil region" evidence="1">
    <location>
        <begin position="13"/>
        <end position="40"/>
    </location>
</feature>
<sequence length="87" mass="10117">MIKKDVIVVIEVLANIKNEIENLTEKSDIFSQKLEKLKEEHPNFSNEIEKSDGIIYQNGIPKLDIHNELLGKEIHSKILKIFNNIYN</sequence>
<name>A0ABV5H3R0_9FLAO</name>
<keyword evidence="1" id="KW-0175">Coiled coil</keyword>
<accession>A0ABV5H3R0</accession>
<dbReference type="EMBL" id="JBHMFA010000017">
    <property type="protein sequence ID" value="MFB9106536.1"/>
    <property type="molecule type" value="Genomic_DNA"/>
</dbReference>
<dbReference type="Proteomes" id="UP001589590">
    <property type="component" value="Unassembled WGS sequence"/>
</dbReference>
<gene>
    <name evidence="2" type="ORF">ACFFU1_16630</name>
</gene>
<evidence type="ECO:0000313" key="3">
    <source>
        <dbReference type="Proteomes" id="UP001589590"/>
    </source>
</evidence>
<dbReference type="RefSeq" id="WP_290270583.1">
    <property type="nucleotide sequence ID" value="NZ_JAUFQP010000010.1"/>
</dbReference>
<evidence type="ECO:0000256" key="1">
    <source>
        <dbReference type="SAM" id="Coils"/>
    </source>
</evidence>
<organism evidence="2 3">
    <name type="scientific">Algibacter miyuki</name>
    <dbReference type="NCBI Taxonomy" id="1306933"/>
    <lineage>
        <taxon>Bacteria</taxon>
        <taxon>Pseudomonadati</taxon>
        <taxon>Bacteroidota</taxon>
        <taxon>Flavobacteriia</taxon>
        <taxon>Flavobacteriales</taxon>
        <taxon>Flavobacteriaceae</taxon>
        <taxon>Algibacter</taxon>
    </lineage>
</organism>
<evidence type="ECO:0008006" key="4">
    <source>
        <dbReference type="Google" id="ProtNLM"/>
    </source>
</evidence>
<protein>
    <recommendedName>
        <fullName evidence="4">DUF4298 domain-containing protein</fullName>
    </recommendedName>
</protein>
<comment type="caution">
    <text evidence="2">The sequence shown here is derived from an EMBL/GenBank/DDBJ whole genome shotgun (WGS) entry which is preliminary data.</text>
</comment>
<evidence type="ECO:0000313" key="2">
    <source>
        <dbReference type="EMBL" id="MFB9106536.1"/>
    </source>
</evidence>
<proteinExistence type="predicted"/>
<keyword evidence="3" id="KW-1185">Reference proteome</keyword>
<reference evidence="2 3" key="1">
    <citation type="submission" date="2024-09" db="EMBL/GenBank/DDBJ databases">
        <authorList>
            <person name="Sun Q."/>
            <person name="Mori K."/>
        </authorList>
    </citation>
    <scope>NUCLEOTIDE SEQUENCE [LARGE SCALE GENOMIC DNA]</scope>
    <source>
        <strain evidence="2 3">CECT 8300</strain>
    </source>
</reference>